<dbReference type="Proteomes" id="UP001597097">
    <property type="component" value="Unassembled WGS sequence"/>
</dbReference>
<dbReference type="RefSeq" id="WP_219528193.1">
    <property type="nucleotide sequence ID" value="NZ_JAHKRM010000004.1"/>
</dbReference>
<dbReference type="InterPro" id="IPR001647">
    <property type="entry name" value="HTH_TetR"/>
</dbReference>
<accession>A0ABW4GPG8</accession>
<evidence type="ECO:0000313" key="4">
    <source>
        <dbReference type="EMBL" id="MFD1544304.1"/>
    </source>
</evidence>
<keyword evidence="5" id="KW-1185">Reference proteome</keyword>
<gene>
    <name evidence="4" type="ORF">ACFSJ0_45185</name>
</gene>
<dbReference type="PROSITE" id="PS50977">
    <property type="entry name" value="HTH_TETR_2"/>
    <property type="match status" value="1"/>
</dbReference>
<reference evidence="5" key="1">
    <citation type="journal article" date="2019" name="Int. J. Syst. Evol. Microbiol.">
        <title>The Global Catalogue of Microorganisms (GCM) 10K type strain sequencing project: providing services to taxonomists for standard genome sequencing and annotation.</title>
        <authorList>
            <consortium name="The Broad Institute Genomics Platform"/>
            <consortium name="The Broad Institute Genome Sequencing Center for Infectious Disease"/>
            <person name="Wu L."/>
            <person name="Ma J."/>
        </authorList>
    </citation>
    <scope>NUCLEOTIDE SEQUENCE [LARGE SCALE GENOMIC DNA]</scope>
    <source>
        <strain evidence="5">CGMCC 1.15399</strain>
    </source>
</reference>
<protein>
    <submittedName>
        <fullName evidence="4">TetR/AcrR family transcriptional regulator</fullName>
    </submittedName>
</protein>
<evidence type="ECO:0000259" key="3">
    <source>
        <dbReference type="PROSITE" id="PS50977"/>
    </source>
</evidence>
<evidence type="ECO:0000256" key="2">
    <source>
        <dbReference type="PROSITE-ProRule" id="PRU00335"/>
    </source>
</evidence>
<keyword evidence="1 2" id="KW-0238">DNA-binding</keyword>
<comment type="caution">
    <text evidence="2">Lacks conserved residue(s) required for the propagation of feature annotation.</text>
</comment>
<evidence type="ECO:0000256" key="1">
    <source>
        <dbReference type="ARBA" id="ARBA00023125"/>
    </source>
</evidence>
<feature type="domain" description="HTH tetR-type" evidence="3">
    <location>
        <begin position="15"/>
        <end position="76"/>
    </location>
</feature>
<proteinExistence type="predicted"/>
<comment type="caution">
    <text evidence="4">The sequence shown here is derived from an EMBL/GenBank/DDBJ whole genome shotgun (WGS) entry which is preliminary data.</text>
</comment>
<dbReference type="EMBL" id="JBHUCM010000043">
    <property type="protein sequence ID" value="MFD1544304.1"/>
    <property type="molecule type" value="Genomic_DNA"/>
</dbReference>
<name>A0ABW4GPG8_9ACTN</name>
<sequence>MTLSETAATISPRSALARDKLMHTAERLYAEHGFANVSIRRIGEEAGQRNKSVVQYHFSTRDDLIHAILDRHMAAIEKHRISMVAALGEPGALSLRDWITCVVQPSIEHHIDLGTPSWYGRFLAQTVVEPTLREYTIQAHLKMPSFRRIEELGYPYGPDLDRELVVQQGAMIRQLIVHMSAELEADLASGRADHAAAERSWRRLGDNLITAIYGLSSSLLGERR</sequence>
<organism evidence="4 5">
    <name type="scientific">Nonomuraea guangzhouensis</name>
    <dbReference type="NCBI Taxonomy" id="1291555"/>
    <lineage>
        <taxon>Bacteria</taxon>
        <taxon>Bacillati</taxon>
        <taxon>Actinomycetota</taxon>
        <taxon>Actinomycetes</taxon>
        <taxon>Streptosporangiales</taxon>
        <taxon>Streptosporangiaceae</taxon>
        <taxon>Nonomuraea</taxon>
    </lineage>
</organism>
<evidence type="ECO:0000313" key="5">
    <source>
        <dbReference type="Proteomes" id="UP001597097"/>
    </source>
</evidence>
<dbReference type="Pfam" id="PF00440">
    <property type="entry name" value="TetR_N"/>
    <property type="match status" value="1"/>
</dbReference>